<dbReference type="AlphaFoldDB" id="A0A172ZLA7"/>
<protein>
    <submittedName>
        <fullName evidence="1">Uncharacterized protein</fullName>
    </submittedName>
</protein>
<keyword evidence="2" id="KW-1185">Reference proteome</keyword>
<dbReference type="KEGG" id="pbv:AR543_20650"/>
<dbReference type="EMBL" id="CP013023">
    <property type="protein sequence ID" value="ANF98182.1"/>
    <property type="molecule type" value="Genomic_DNA"/>
</dbReference>
<name>A0A172ZLA7_9BACL</name>
<accession>A0A172ZLA7</accession>
<reference evidence="2" key="1">
    <citation type="submission" date="2015-10" db="EMBL/GenBank/DDBJ databases">
        <title>Genome of Paenibacillus bovis sp. nov.</title>
        <authorList>
            <person name="Wu Z."/>
            <person name="Gao C."/>
            <person name="Liu Z."/>
            <person name="Zheng H."/>
        </authorList>
    </citation>
    <scope>NUCLEOTIDE SEQUENCE [LARGE SCALE GENOMIC DNA]</scope>
    <source>
        <strain evidence="2">BD3526</strain>
    </source>
</reference>
<dbReference type="Proteomes" id="UP000078148">
    <property type="component" value="Chromosome"/>
</dbReference>
<proteinExistence type="predicted"/>
<gene>
    <name evidence="1" type="ORF">AR543_20650</name>
</gene>
<sequence>MTDIHNKLQLYAIAAAGGHDPANTDIQRTSTQINKLIAALQHISLQDEHSFAEIRAAAEAVNSLYRE</sequence>
<evidence type="ECO:0000313" key="1">
    <source>
        <dbReference type="EMBL" id="ANF98182.1"/>
    </source>
</evidence>
<evidence type="ECO:0000313" key="2">
    <source>
        <dbReference type="Proteomes" id="UP000078148"/>
    </source>
</evidence>
<organism evidence="1 2">
    <name type="scientific">Paenibacillus bovis</name>
    <dbReference type="NCBI Taxonomy" id="1616788"/>
    <lineage>
        <taxon>Bacteria</taxon>
        <taxon>Bacillati</taxon>
        <taxon>Bacillota</taxon>
        <taxon>Bacilli</taxon>
        <taxon>Bacillales</taxon>
        <taxon>Paenibacillaceae</taxon>
        <taxon>Paenibacillus</taxon>
    </lineage>
</organism>
<reference evidence="1 2" key="2">
    <citation type="journal article" date="2016" name="Int. J. Syst. Evol. Microbiol.">
        <title>Paenibacillus bovis sp. nov., isolated from raw yak (Bos grunniens) milk.</title>
        <authorList>
            <person name="Gao C."/>
            <person name="Han J."/>
            <person name="Liu Z."/>
            <person name="Xu X."/>
            <person name="Hang F."/>
            <person name="Wu Z."/>
        </authorList>
    </citation>
    <scope>NUCLEOTIDE SEQUENCE [LARGE SCALE GENOMIC DNA]</scope>
    <source>
        <strain evidence="1 2">BD3526</strain>
    </source>
</reference>